<organism evidence="12 13">
    <name type="scientific">Nakaseomyces bracarensis</name>
    <dbReference type="NCBI Taxonomy" id="273131"/>
    <lineage>
        <taxon>Eukaryota</taxon>
        <taxon>Fungi</taxon>
        <taxon>Dikarya</taxon>
        <taxon>Ascomycota</taxon>
        <taxon>Saccharomycotina</taxon>
        <taxon>Saccharomycetes</taxon>
        <taxon>Saccharomycetales</taxon>
        <taxon>Saccharomycetaceae</taxon>
        <taxon>Nakaseomyces</taxon>
    </lineage>
</organism>
<comment type="catalytic activity">
    <reaction evidence="9">
        <text>N(4)-(alpha-D-Man-(1-&gt;2)-alpha-D-Man-(1-&gt;2)-alpha-D-Man-(1-&gt;3)-[alpha-D-Man-(1-&gt;2)-alpha-D-Man-(1-&gt;3)-[alpha-D-Man-(1-&gt;2)-alpha-D-Man-(1-&gt;6)]-alpha-D-Man-(1-&gt;6)]-beta-D-Man-(1-&gt;4)-beta-D-GlcNAc-(1-&gt;4)-beta-D-GlcNAc)-L-asparaginyl-[protein] (N-glucan mannose isomer 9A1,2,3B1,2,3) + 4 H2O = N(4)-(alpha-D-Man-(1-&gt;3)-[alpha-D-Man-(1-&gt;3)-[alpha-D-Man-(1-&gt;6)]-alpha-D-Man-(1-&gt;6)]-beta-D-Man-(1-&gt;4)-beta-D-GlcNAc-(1-&gt;4)-beta-D-GlcNAc)-L-asparaginyl-[protein] (N-glucan mannose isomer 5A1,2) + 4 beta-D-mannose</text>
        <dbReference type="Rhea" id="RHEA:56008"/>
        <dbReference type="Rhea" id="RHEA-COMP:14356"/>
        <dbReference type="Rhea" id="RHEA-COMP:14367"/>
        <dbReference type="ChEBI" id="CHEBI:15377"/>
        <dbReference type="ChEBI" id="CHEBI:28563"/>
        <dbReference type="ChEBI" id="CHEBI:59087"/>
        <dbReference type="ChEBI" id="CHEBI:139493"/>
        <dbReference type="EC" id="3.2.1.113"/>
    </reaction>
</comment>
<feature type="signal peptide" evidence="11">
    <location>
        <begin position="1"/>
        <end position="24"/>
    </location>
</feature>
<dbReference type="Pfam" id="PF01532">
    <property type="entry name" value="Glyco_hydro_47"/>
    <property type="match status" value="1"/>
</dbReference>
<evidence type="ECO:0000256" key="6">
    <source>
        <dbReference type="ARBA" id="ARBA00022837"/>
    </source>
</evidence>
<evidence type="ECO:0000313" key="12">
    <source>
        <dbReference type="EMBL" id="KAL3231523.1"/>
    </source>
</evidence>
<dbReference type="PRINTS" id="PR00747">
    <property type="entry name" value="GLYHDRLASE47"/>
</dbReference>
<keyword evidence="5 10" id="KW-0378">Hydrolase</keyword>
<dbReference type="InterPro" id="IPR050749">
    <property type="entry name" value="Glycosyl_Hydrolase_47"/>
</dbReference>
<keyword evidence="10" id="KW-0326">Glycosidase</keyword>
<dbReference type="PANTHER" id="PTHR11742:SF55">
    <property type="entry name" value="ENDOPLASMIC RETICULUM MANNOSYL-OLIGOSACCHARIDE 1,2-ALPHA-MANNOSIDASE"/>
    <property type="match status" value="1"/>
</dbReference>
<evidence type="ECO:0000256" key="8">
    <source>
        <dbReference type="ARBA" id="ARBA00047669"/>
    </source>
</evidence>
<evidence type="ECO:0000256" key="4">
    <source>
        <dbReference type="ARBA" id="ARBA00022723"/>
    </source>
</evidence>
<comment type="caution">
    <text evidence="12">The sequence shown here is derived from an EMBL/GenBank/DDBJ whole genome shotgun (WGS) entry which is preliminary data.</text>
</comment>
<dbReference type="EC" id="3.2.1.-" evidence="10"/>
<evidence type="ECO:0000256" key="11">
    <source>
        <dbReference type="SAM" id="SignalP"/>
    </source>
</evidence>
<proteinExistence type="inferred from homology"/>
<comment type="pathway">
    <text evidence="2">Protein modification; protein glycosylation.</text>
</comment>
<keyword evidence="6" id="KW-0106">Calcium</keyword>
<name>A0ABR4NSW9_9SACH</name>
<dbReference type="PANTHER" id="PTHR11742">
    <property type="entry name" value="MANNOSYL-OLIGOSACCHARIDE ALPHA-1,2-MANNOSIDASE-RELATED"/>
    <property type="match status" value="1"/>
</dbReference>
<protein>
    <recommendedName>
        <fullName evidence="10">alpha-1,2-Mannosidase</fullName>
        <ecNumber evidence="10">3.2.1.-</ecNumber>
    </recommendedName>
</protein>
<keyword evidence="4" id="KW-0479">Metal-binding</keyword>
<feature type="chain" id="PRO_5046816690" description="alpha-1,2-Mannosidase" evidence="11">
    <location>
        <begin position="25"/>
        <end position="552"/>
    </location>
</feature>
<accession>A0ABR4NSW9</accession>
<dbReference type="Gene3D" id="1.50.10.10">
    <property type="match status" value="1"/>
</dbReference>
<dbReference type="SUPFAM" id="SSF48225">
    <property type="entry name" value="Seven-hairpin glycosidases"/>
    <property type="match status" value="1"/>
</dbReference>
<evidence type="ECO:0000256" key="9">
    <source>
        <dbReference type="ARBA" id="ARBA00048605"/>
    </source>
</evidence>
<gene>
    <name evidence="12" type="ORF">RNJ44_00558</name>
</gene>
<keyword evidence="7" id="KW-1015">Disulfide bond</keyword>
<evidence type="ECO:0000256" key="2">
    <source>
        <dbReference type="ARBA" id="ARBA00004922"/>
    </source>
</evidence>
<comment type="cofactor">
    <cofactor evidence="1">
        <name>Ca(2+)</name>
        <dbReference type="ChEBI" id="CHEBI:29108"/>
    </cofactor>
</comment>
<comment type="similarity">
    <text evidence="3 10">Belongs to the glycosyl hydrolase 47 family.</text>
</comment>
<comment type="catalytic activity">
    <reaction evidence="8">
        <text>N(4)-(alpha-D-Man-(1-&gt;2)-alpha-D-Man-(1-&gt;2)-alpha-D-Man-(1-&gt;3)-[alpha-D-Man-(1-&gt;3)-[alpha-D-Man-(1-&gt;2)-alpha-D-Man-(1-&gt;6)]-alpha-D-Man-(1-&gt;6)]-beta-D-Man-(1-&gt;4)-beta-D-GlcNAc-(1-&gt;4)-beta-D-GlcNAc)-L-asparaginyl-[protein] (N-glucan mannose isomer 8A1,2,3B1,3) + 3 H2O = N(4)-(alpha-D-Man-(1-&gt;3)-[alpha-D-Man-(1-&gt;3)-[alpha-D-Man-(1-&gt;6)]-alpha-D-Man-(1-&gt;6)]-beta-D-Man-(1-&gt;4)-beta-D-GlcNAc-(1-&gt;4)-beta-D-GlcNAc)-L-asparaginyl-[protein] (N-glucan mannose isomer 5A1,2) + 3 beta-D-mannose</text>
        <dbReference type="Rhea" id="RHEA:56028"/>
        <dbReference type="Rhea" id="RHEA-COMP:14358"/>
        <dbReference type="Rhea" id="RHEA-COMP:14367"/>
        <dbReference type="ChEBI" id="CHEBI:15377"/>
        <dbReference type="ChEBI" id="CHEBI:28563"/>
        <dbReference type="ChEBI" id="CHEBI:59087"/>
        <dbReference type="ChEBI" id="CHEBI:60628"/>
        <dbReference type="EC" id="3.2.1.113"/>
    </reaction>
</comment>
<evidence type="ECO:0000313" key="13">
    <source>
        <dbReference type="Proteomes" id="UP001623330"/>
    </source>
</evidence>
<dbReference type="InterPro" id="IPR036026">
    <property type="entry name" value="Seven-hairpin_glycosidases"/>
</dbReference>
<evidence type="ECO:0000256" key="1">
    <source>
        <dbReference type="ARBA" id="ARBA00001913"/>
    </source>
</evidence>
<dbReference type="Proteomes" id="UP001623330">
    <property type="component" value="Unassembled WGS sequence"/>
</dbReference>
<dbReference type="InterPro" id="IPR001382">
    <property type="entry name" value="Glyco_hydro_47"/>
</dbReference>
<evidence type="ECO:0000256" key="3">
    <source>
        <dbReference type="ARBA" id="ARBA00007658"/>
    </source>
</evidence>
<reference evidence="12 13" key="1">
    <citation type="submission" date="2024-05" db="EMBL/GenBank/DDBJ databases">
        <title>Long read based assembly of the Candida bracarensis genome reveals expanded adhesin content.</title>
        <authorList>
            <person name="Marcet-Houben M."/>
            <person name="Ksiezopolska E."/>
            <person name="Gabaldon T."/>
        </authorList>
    </citation>
    <scope>NUCLEOTIDE SEQUENCE [LARGE SCALE GENOMIC DNA]</scope>
    <source>
        <strain evidence="12 13">CBM6</strain>
    </source>
</reference>
<evidence type="ECO:0000256" key="7">
    <source>
        <dbReference type="ARBA" id="ARBA00023157"/>
    </source>
</evidence>
<dbReference type="InterPro" id="IPR012341">
    <property type="entry name" value="6hp_glycosidase-like_sf"/>
</dbReference>
<evidence type="ECO:0000256" key="5">
    <source>
        <dbReference type="ARBA" id="ARBA00022801"/>
    </source>
</evidence>
<keyword evidence="11" id="KW-0732">Signal</keyword>
<sequence length="552" mass="63724">MAPILTTLVVVVAVVLWFVTQSQSEKWPYHGSASKARAEIETVFLESWRDYVKHGWGYDIYSPVAQSGRNMANNGQPMGWMIVDTLDTLMLMYNTTESHKEEFRGEIRRATEWIDKSLSFDIDQEVNVFETTIRMLGGLLSGYHLATELDLPQSYSSIYLDKATDLGHRLARAFLSTEIGIPFSSINLSTGKTVKNHVDDGASATSEFTTLQLEFKYLAYLTGNNTFWELVEGVYEPMYKNNNLLSAQYQGLVPIFTYPENGLFRGQTIRLGSRADSFYEYLLKQYQLTGEDLYYELYKLSMDGVKRNLLGKSMPNKYLFIGEKENGLRGPLSPKMDHLVCFMGGLLAMGATDGYPIEEARKMSFWNARREEDWKIANDYTEGCYQMYAQVPTGIAPEIALFNVDDTNEDYWKSEKGDFWIKPFDRHNIQRPEEVESIMFLYQLSHNKKYRQWGYNILKSFENNTCVDCDNAETRRYTSLNDVIEGVYRDNMESFWLAETLKYLYLLFTDDVDLRSMVFNTEAHPFPVLSKEELAKKGLKTNWSISSSRKIQ</sequence>
<evidence type="ECO:0000256" key="10">
    <source>
        <dbReference type="RuleBase" id="RU361193"/>
    </source>
</evidence>
<keyword evidence="13" id="KW-1185">Reference proteome</keyword>
<dbReference type="EMBL" id="JBEVYD010000007">
    <property type="protein sequence ID" value="KAL3231523.1"/>
    <property type="molecule type" value="Genomic_DNA"/>
</dbReference>